<keyword evidence="4" id="KW-0067">ATP-binding</keyword>
<evidence type="ECO:0000256" key="1">
    <source>
        <dbReference type="SAM" id="Coils"/>
    </source>
</evidence>
<dbReference type="Gene3D" id="3.40.50.150">
    <property type="entry name" value="Vaccinia Virus protein VP39"/>
    <property type="match status" value="1"/>
</dbReference>
<evidence type="ECO:0000259" key="3">
    <source>
        <dbReference type="PROSITE" id="PS51194"/>
    </source>
</evidence>
<dbReference type="PANTHER" id="PTHR41313">
    <property type="entry name" value="ADENINE-SPECIFIC METHYLTRANSFERASE"/>
    <property type="match status" value="1"/>
</dbReference>
<keyword evidence="4" id="KW-0347">Helicase</keyword>
<dbReference type="SMART" id="SM00490">
    <property type="entry name" value="HELICc"/>
    <property type="match status" value="1"/>
</dbReference>
<dbReference type="Pfam" id="PF00176">
    <property type="entry name" value="SNF2-rel_dom"/>
    <property type="match status" value="1"/>
</dbReference>
<dbReference type="GO" id="GO:0004386">
    <property type="term" value="F:helicase activity"/>
    <property type="evidence" value="ECO:0007669"/>
    <property type="project" value="UniProtKB-KW"/>
</dbReference>
<dbReference type="EMBL" id="NKLP01000264">
    <property type="protein sequence ID" value="TDN28751.1"/>
    <property type="molecule type" value="Genomic_DNA"/>
</dbReference>
<dbReference type="GO" id="GO:0005524">
    <property type="term" value="F:ATP binding"/>
    <property type="evidence" value="ECO:0007669"/>
    <property type="project" value="InterPro"/>
</dbReference>
<dbReference type="PROSITE" id="PS51194">
    <property type="entry name" value="HELICASE_CTER"/>
    <property type="match status" value="1"/>
</dbReference>
<dbReference type="InterPro" id="IPR000330">
    <property type="entry name" value="SNF2_N"/>
</dbReference>
<dbReference type="PANTHER" id="PTHR41313:SF1">
    <property type="entry name" value="DNA METHYLASE ADENINE-SPECIFIC DOMAIN-CONTAINING PROTEIN"/>
    <property type="match status" value="1"/>
</dbReference>
<dbReference type="RefSeq" id="WP_133476791.1">
    <property type="nucleotide sequence ID" value="NZ_NKLP01000264.1"/>
</dbReference>
<feature type="domain" description="Helicase C-terminal" evidence="3">
    <location>
        <begin position="1275"/>
        <end position="1438"/>
    </location>
</feature>
<feature type="domain" description="Helicase ATP-binding" evidence="2">
    <location>
        <begin position="885"/>
        <end position="1129"/>
    </location>
</feature>
<keyword evidence="4" id="KW-0547">Nucleotide-binding</keyword>
<dbReference type="InterPro" id="IPR001650">
    <property type="entry name" value="Helicase_C-like"/>
</dbReference>
<dbReference type="InterPro" id="IPR027417">
    <property type="entry name" value="P-loop_NTPase"/>
</dbReference>
<dbReference type="Proteomes" id="UP000295195">
    <property type="component" value="Unassembled WGS sequence"/>
</dbReference>
<dbReference type="InterPro" id="IPR052933">
    <property type="entry name" value="DNA_Protect_Modify"/>
</dbReference>
<dbReference type="Gene3D" id="3.40.50.300">
    <property type="entry name" value="P-loop containing nucleotide triphosphate hydrolases"/>
    <property type="match status" value="2"/>
</dbReference>
<dbReference type="SUPFAM" id="SSF52540">
    <property type="entry name" value="P-loop containing nucleoside triphosphate hydrolases"/>
    <property type="match status" value="2"/>
</dbReference>
<protein>
    <submittedName>
        <fullName evidence="4">Helicase SNF2</fullName>
    </submittedName>
</protein>
<comment type="caution">
    <text evidence="4">The sequence shown here is derived from an EMBL/GenBank/DDBJ whole genome shotgun (WGS) entry which is preliminary data.</text>
</comment>
<dbReference type="Pfam" id="PF00271">
    <property type="entry name" value="Helicase_C"/>
    <property type="match status" value="1"/>
</dbReference>
<evidence type="ECO:0000313" key="5">
    <source>
        <dbReference type="Proteomes" id="UP000295195"/>
    </source>
</evidence>
<dbReference type="InterPro" id="IPR029063">
    <property type="entry name" value="SAM-dependent_MTases_sf"/>
</dbReference>
<accession>A0A4V3BI27</accession>
<dbReference type="SMART" id="SM00487">
    <property type="entry name" value="DEXDc"/>
    <property type="match status" value="1"/>
</dbReference>
<evidence type="ECO:0000259" key="2">
    <source>
        <dbReference type="PROSITE" id="PS51192"/>
    </source>
</evidence>
<keyword evidence="4" id="KW-0378">Hydrolase</keyword>
<name>A0A4V3BI27_9LACO</name>
<proteinExistence type="predicted"/>
<dbReference type="PROSITE" id="PS51192">
    <property type="entry name" value="HELICASE_ATP_BIND_1"/>
    <property type="match status" value="1"/>
</dbReference>
<sequence length="1815" mass="208977">MSNFYLPDNADESFFPASKADKINNNVEIIKLVVDLKKNHQQATPEQQAKIATYVGWGGLANDFFNEYDDKYAKQREELKSVVSKKQYNDMKESSLTAYYTNPQVARAMWKKVVNDGLTHGNILDPAMGTGIFPMTMPKQLRNKVDFYGVELDEITGMIAKQLFPDFHIFIKGFQNVKFEEPNFDLVITNVPFGNIRILDDNNKPYLIHDYFLKRSLDLVRNYGEVAIISSIGLMDKRERNILKEIKGYTDFLGGVRLPENAFTKIAGTKVTTDVLFFMKDSEKINEYYQLLNTIAFSDVVKLAIDDRVFINKYFSTHPEQILGRIKVSNFHNGTLTVVNKEDYLPKLDAALANKQHMTSPKEFAQEENYGDKIVVKYSKQQDLPKKIQSLRRYEFGYLNDSVYYHYRDGIRKNAKITSVSYYIDESHHIVGSSDSKSRINEWKKATNEGKDNIYDRFTSNTKATTGNYKGYYKVTDFYFIDYSRTEKSRIKGMVDIKKAYLDVIHIQLNQHYSEAKFQKLLAILNRVYDSFVAKYGVLNSTTNANLFEKDDRYPLIASLEDHKLNAKTGAMDYVKGDAFYKALVSPKIKELTATNAKDALLTSVSQGKGVNFDFMKSIYKGHTTQQIISELGDEILIDPVKYYADKTVDYVIKDKCLSGDVVTKYETVQELISENDHAADWKHYKDLLAEVLPKPLAISDISFQFSSSWIPDDMLTKFIFDNFTEKDQNKEDLPDNAIEHSADGIRHISIEAMGYTVYSVESNKYRVQRDGQSVAGYTNAIQILENMLNSKQPEITMTTGYDEHGHAIKEVDDVATAELREVEEKLQKKFKKFILDDVDLSKEIENIYNSKYNRWVNRKYDGSRLFVNGLAKSYHLRDYQANAVQRIIEDKRCLLAHEVGTGKTLTMISAGFKLKELGIINRPLYVVPSNLVSQFGQDILKFYPTKNVLVATKEDFQKQNRKRFFARIISSNYDGIVMGQSQFSKLNLSAEYRRDFINDRIEELVAFKAHASGIATVKDIQSSLRSLKSRLDQLKFQQQDQMITFEDLGIDFLFVDEAHNYKNIAPKTSKGRIRGINQTTAKKAMDMLMKVRYIQKHYDCTHIVFATGTPVSNSISEIWTMMDYIQPDVLEKMGIGAFDSFANSFGLIKSVMELNTTGDKYRTVLRFVKFVNLPEIMNIYKRTTDICMASNLKLNLPKAKRFVVKSELTSAQQDKLDELIARTDKIKNGDVDPHKDNMLKVTNEARKLTLDMRLFDSVLYKRSDSDKINQLISNVLRIYYRTAKFKGTQIIFSDLGTPTKKNDFDVYDDIKERLIEKHIPAKEIAFMHDAKNDKQKVQLQRLVNAGDIRILIGSTTKGGTGLNVQRRMKAVHHLDVPWRPADLIQRNGRLVRQGNIFKQVEIYHYITKGSFDNYLWQIQENKLKYITQVMTSNSPIRAMKDIDSETLTASEFKSIATQNPYLKLKMELENKVNLLRNSKNQFMRNFSANINRLEKAKEELPIIEKKIAALKQDLSTHKNLNSLSVTDIRFVDAPHSYSKTSQINQRLRNELFRISNTSSVQDEYETIATFGGYDITARYGEKYNVARLNTFQGFVNATNLYITGAGKYPLQIIFADYSHSNYVLKLKNAIQNLNRKYGFDLRNVEQKYSLYLKFDSTKNKFPDEDKYEYLSAKSITLNDLIERDAEADTIKSVLIDFDNEWKKDHPDFEIKKDSNSNTDNSLKFDNDPNDYDDSLFDFAKEILHPNDKKNKSVSIPKPKSNGHVVKLATNDIESKVFKAEQLSFFDEDSFKSSEHVKIEKKVEKVNVASQLTLF</sequence>
<dbReference type="InterPro" id="IPR014001">
    <property type="entry name" value="Helicase_ATP-bd"/>
</dbReference>
<reference evidence="4 5" key="1">
    <citation type="submission" date="2017-06" db="EMBL/GenBank/DDBJ databases">
        <authorList>
            <person name="Swanenburg J."/>
            <person name="Kort R."/>
        </authorList>
    </citation>
    <scope>NUCLEOTIDE SEQUENCE [LARGE SCALE GENOMIC DNA]</scope>
    <source>
        <strain evidence="4 5">RL05</strain>
    </source>
</reference>
<organism evidence="4 5">
    <name type="scientific">Lactobacillus crispatus</name>
    <dbReference type="NCBI Taxonomy" id="47770"/>
    <lineage>
        <taxon>Bacteria</taxon>
        <taxon>Bacillati</taxon>
        <taxon>Bacillota</taxon>
        <taxon>Bacilli</taxon>
        <taxon>Lactobacillales</taxon>
        <taxon>Lactobacillaceae</taxon>
        <taxon>Lactobacillus</taxon>
    </lineage>
</organism>
<evidence type="ECO:0000313" key="4">
    <source>
        <dbReference type="EMBL" id="TDN28751.1"/>
    </source>
</evidence>
<keyword evidence="1" id="KW-0175">Coiled coil</keyword>
<feature type="coiled-coil region" evidence="1">
    <location>
        <begin position="1466"/>
        <end position="1514"/>
    </location>
</feature>
<dbReference type="SUPFAM" id="SSF53335">
    <property type="entry name" value="S-adenosyl-L-methionine-dependent methyltransferases"/>
    <property type="match status" value="1"/>
</dbReference>
<gene>
    <name evidence="4" type="ORF">CEE75_12470</name>
</gene>